<dbReference type="AlphaFoldDB" id="A0A426ZJ74"/>
<evidence type="ECO:0000313" key="1">
    <source>
        <dbReference type="EMBL" id="RRT64005.1"/>
    </source>
</evidence>
<reference evidence="1 2" key="1">
    <citation type="journal article" date="2014" name="Agronomy (Basel)">
        <title>A Draft Genome Sequence for Ensete ventricosum, the Drought-Tolerant Tree Against Hunger.</title>
        <authorList>
            <person name="Harrison J."/>
            <person name="Moore K.A."/>
            <person name="Paszkiewicz K."/>
            <person name="Jones T."/>
            <person name="Grant M."/>
            <person name="Ambacheew D."/>
            <person name="Muzemil S."/>
            <person name="Studholme D.J."/>
        </authorList>
    </citation>
    <scope>NUCLEOTIDE SEQUENCE [LARGE SCALE GENOMIC DNA]</scope>
</reference>
<gene>
    <name evidence="1" type="ORF">B296_00040272</name>
</gene>
<evidence type="ECO:0000313" key="2">
    <source>
        <dbReference type="Proteomes" id="UP000287651"/>
    </source>
</evidence>
<accession>A0A426ZJ74</accession>
<comment type="caution">
    <text evidence="1">The sequence shown here is derived from an EMBL/GenBank/DDBJ whole genome shotgun (WGS) entry which is preliminary data.</text>
</comment>
<dbReference type="EMBL" id="AMZH03006366">
    <property type="protein sequence ID" value="RRT64005.1"/>
    <property type="molecule type" value="Genomic_DNA"/>
</dbReference>
<proteinExistence type="predicted"/>
<sequence length="71" mass="7805">MLLSGVRVIHGKPSLLSQCVAIKFETLLFPQPLSLSFPSYSPHRRTETSSATCDLSRFGPQTNLTNLDVSI</sequence>
<name>A0A426ZJ74_ENSVE</name>
<protein>
    <submittedName>
        <fullName evidence="1">Uncharacterized protein</fullName>
    </submittedName>
</protein>
<dbReference type="Proteomes" id="UP000287651">
    <property type="component" value="Unassembled WGS sequence"/>
</dbReference>
<organism evidence="1 2">
    <name type="scientific">Ensete ventricosum</name>
    <name type="common">Abyssinian banana</name>
    <name type="synonym">Musa ensete</name>
    <dbReference type="NCBI Taxonomy" id="4639"/>
    <lineage>
        <taxon>Eukaryota</taxon>
        <taxon>Viridiplantae</taxon>
        <taxon>Streptophyta</taxon>
        <taxon>Embryophyta</taxon>
        <taxon>Tracheophyta</taxon>
        <taxon>Spermatophyta</taxon>
        <taxon>Magnoliopsida</taxon>
        <taxon>Liliopsida</taxon>
        <taxon>Zingiberales</taxon>
        <taxon>Musaceae</taxon>
        <taxon>Ensete</taxon>
    </lineage>
</organism>